<dbReference type="InterPro" id="IPR050556">
    <property type="entry name" value="Type_II_TA_system_RNase"/>
</dbReference>
<evidence type="ECO:0000259" key="9">
    <source>
        <dbReference type="Pfam" id="PF01850"/>
    </source>
</evidence>
<dbReference type="SUPFAM" id="SSF88723">
    <property type="entry name" value="PIN domain-like"/>
    <property type="match status" value="1"/>
</dbReference>
<dbReference type="EMBL" id="FNHS01000007">
    <property type="protein sequence ID" value="SDN33724.1"/>
    <property type="molecule type" value="Genomic_DNA"/>
</dbReference>
<dbReference type="InterPro" id="IPR022907">
    <property type="entry name" value="VapC_family"/>
</dbReference>
<evidence type="ECO:0000256" key="5">
    <source>
        <dbReference type="ARBA" id="ARBA00022801"/>
    </source>
</evidence>
<evidence type="ECO:0000256" key="3">
    <source>
        <dbReference type="ARBA" id="ARBA00022722"/>
    </source>
</evidence>
<name>A0A1H0AK53_9HYPH</name>
<gene>
    <name evidence="8" type="primary">vapC</name>
    <name evidence="10" type="ORF">SAMN05216360_107234</name>
</gene>
<keyword evidence="3 8" id="KW-0540">Nuclease</keyword>
<evidence type="ECO:0000256" key="1">
    <source>
        <dbReference type="ARBA" id="ARBA00001946"/>
    </source>
</evidence>
<dbReference type="Pfam" id="PF01850">
    <property type="entry name" value="PIN"/>
    <property type="match status" value="1"/>
</dbReference>
<dbReference type="HAMAP" id="MF_00265">
    <property type="entry name" value="VapC_Nob1"/>
    <property type="match status" value="1"/>
</dbReference>
<dbReference type="EC" id="3.1.-.-" evidence="8"/>
<dbReference type="STRING" id="582672.SAMN05216360_107234"/>
<dbReference type="PANTHER" id="PTHR33653:SF1">
    <property type="entry name" value="RIBONUCLEASE VAPC2"/>
    <property type="match status" value="1"/>
</dbReference>
<comment type="function">
    <text evidence="8">Toxic component of a toxin-antitoxin (TA) system. An RNase.</text>
</comment>
<keyword evidence="5 8" id="KW-0378">Hydrolase</keyword>
<dbReference type="GO" id="GO:0000287">
    <property type="term" value="F:magnesium ion binding"/>
    <property type="evidence" value="ECO:0007669"/>
    <property type="project" value="UniProtKB-UniRule"/>
</dbReference>
<feature type="domain" description="PIN" evidence="9">
    <location>
        <begin position="3"/>
        <end position="129"/>
    </location>
</feature>
<dbReference type="OrthoDB" id="7188375at2"/>
<dbReference type="Proteomes" id="UP000198704">
    <property type="component" value="Unassembled WGS sequence"/>
</dbReference>
<proteinExistence type="inferred from homology"/>
<keyword evidence="8" id="KW-0800">Toxin</keyword>
<dbReference type="AlphaFoldDB" id="A0A1H0AK53"/>
<dbReference type="GO" id="GO:0090729">
    <property type="term" value="F:toxin activity"/>
    <property type="evidence" value="ECO:0007669"/>
    <property type="project" value="UniProtKB-KW"/>
</dbReference>
<protein>
    <recommendedName>
        <fullName evidence="8">Ribonuclease VapC</fullName>
        <shortName evidence="8">RNase VapC</shortName>
        <ecNumber evidence="8">3.1.-.-</ecNumber>
    </recommendedName>
    <alternativeName>
        <fullName evidence="8">Toxin VapC</fullName>
    </alternativeName>
</protein>
<dbReference type="CDD" id="cd18746">
    <property type="entry name" value="PIN_VapC4-5_FitB-like"/>
    <property type="match status" value="1"/>
</dbReference>
<dbReference type="InterPro" id="IPR002716">
    <property type="entry name" value="PIN_dom"/>
</dbReference>
<accession>A0A1H0AK53</accession>
<dbReference type="Gene3D" id="3.40.50.1010">
    <property type="entry name" value="5'-nuclease"/>
    <property type="match status" value="1"/>
</dbReference>
<feature type="binding site" evidence="8">
    <location>
        <position position="104"/>
    </location>
    <ligand>
        <name>Mg(2+)</name>
        <dbReference type="ChEBI" id="CHEBI:18420"/>
    </ligand>
</feature>
<comment type="cofactor">
    <cofactor evidence="1 8">
        <name>Mg(2+)</name>
        <dbReference type="ChEBI" id="CHEBI:18420"/>
    </cofactor>
</comment>
<evidence type="ECO:0000256" key="2">
    <source>
        <dbReference type="ARBA" id="ARBA00022649"/>
    </source>
</evidence>
<dbReference type="RefSeq" id="WP_091716411.1">
    <property type="nucleotide sequence ID" value="NZ_FNHS01000007.1"/>
</dbReference>
<evidence type="ECO:0000313" key="10">
    <source>
        <dbReference type="EMBL" id="SDN33724.1"/>
    </source>
</evidence>
<sequence>MFLLDTNVVSELRKARTGRADPRVTAWASTIPASELFLSVIVIQELEIGILQVERRDTAQAALLRAWLEDHVLPTFSDRILPIDAAIARRSARLHVPDPRPYRDGLMAATALVRGATVVTRNVVDFARTGVSLLNPWESSARP</sequence>
<evidence type="ECO:0000256" key="6">
    <source>
        <dbReference type="ARBA" id="ARBA00022842"/>
    </source>
</evidence>
<dbReference type="GO" id="GO:0016787">
    <property type="term" value="F:hydrolase activity"/>
    <property type="evidence" value="ECO:0007669"/>
    <property type="project" value="UniProtKB-KW"/>
</dbReference>
<dbReference type="InterPro" id="IPR029060">
    <property type="entry name" value="PIN-like_dom_sf"/>
</dbReference>
<organism evidence="10 11">
    <name type="scientific">Methylobacterium phyllostachyos</name>
    <dbReference type="NCBI Taxonomy" id="582672"/>
    <lineage>
        <taxon>Bacteria</taxon>
        <taxon>Pseudomonadati</taxon>
        <taxon>Pseudomonadota</taxon>
        <taxon>Alphaproteobacteria</taxon>
        <taxon>Hyphomicrobiales</taxon>
        <taxon>Methylobacteriaceae</taxon>
        <taxon>Methylobacterium</taxon>
    </lineage>
</organism>
<evidence type="ECO:0000313" key="11">
    <source>
        <dbReference type="Proteomes" id="UP000198704"/>
    </source>
</evidence>
<comment type="similarity">
    <text evidence="7 8">Belongs to the PINc/VapC protein family.</text>
</comment>
<dbReference type="PANTHER" id="PTHR33653">
    <property type="entry name" value="RIBONUCLEASE VAPC2"/>
    <property type="match status" value="1"/>
</dbReference>
<feature type="binding site" evidence="8">
    <location>
        <position position="5"/>
    </location>
    <ligand>
        <name>Mg(2+)</name>
        <dbReference type="ChEBI" id="CHEBI:18420"/>
    </ligand>
</feature>
<evidence type="ECO:0000256" key="7">
    <source>
        <dbReference type="ARBA" id="ARBA00038093"/>
    </source>
</evidence>
<evidence type="ECO:0000256" key="4">
    <source>
        <dbReference type="ARBA" id="ARBA00022723"/>
    </source>
</evidence>
<reference evidence="11" key="1">
    <citation type="submission" date="2016-10" db="EMBL/GenBank/DDBJ databases">
        <authorList>
            <person name="Varghese N."/>
            <person name="Submissions S."/>
        </authorList>
    </citation>
    <scope>NUCLEOTIDE SEQUENCE [LARGE SCALE GENOMIC DNA]</scope>
    <source>
        <strain evidence="11">BL47</strain>
    </source>
</reference>
<keyword evidence="2 8" id="KW-1277">Toxin-antitoxin system</keyword>
<dbReference type="GO" id="GO:0004540">
    <property type="term" value="F:RNA nuclease activity"/>
    <property type="evidence" value="ECO:0007669"/>
    <property type="project" value="InterPro"/>
</dbReference>
<evidence type="ECO:0000256" key="8">
    <source>
        <dbReference type="HAMAP-Rule" id="MF_00265"/>
    </source>
</evidence>
<keyword evidence="4 8" id="KW-0479">Metal-binding</keyword>
<keyword evidence="11" id="KW-1185">Reference proteome</keyword>
<keyword evidence="6 8" id="KW-0460">Magnesium</keyword>